<evidence type="ECO:0000313" key="12">
    <source>
        <dbReference type="Proteomes" id="UP000005666"/>
    </source>
</evidence>
<evidence type="ECO:0000256" key="1">
    <source>
        <dbReference type="ARBA" id="ARBA00012513"/>
    </source>
</evidence>
<dbReference type="SMART" id="SM01331">
    <property type="entry name" value="DUF3635"/>
    <property type="match status" value="1"/>
</dbReference>
<dbReference type="Proteomes" id="UP000005666">
    <property type="component" value="Chromosome 6"/>
</dbReference>
<feature type="compositionally biased region" description="Basic and acidic residues" evidence="9">
    <location>
        <begin position="57"/>
        <end position="68"/>
    </location>
</feature>
<dbReference type="EC" id="2.7.11.1" evidence="1"/>
<dbReference type="Pfam" id="PF12330">
    <property type="entry name" value="Haspin_kinase"/>
    <property type="match status" value="1"/>
</dbReference>
<proteinExistence type="predicted"/>
<protein>
    <recommendedName>
        <fullName evidence="1">non-specific serine/threonine protein kinase</fullName>
        <ecNumber evidence="1">2.7.11.1</ecNumber>
    </recommendedName>
</protein>
<dbReference type="GO" id="GO:0005737">
    <property type="term" value="C:cytoplasm"/>
    <property type="evidence" value="ECO:0007669"/>
    <property type="project" value="TreeGrafter"/>
</dbReference>
<dbReference type="Gene3D" id="1.10.510.10">
    <property type="entry name" value="Transferase(Phosphotransferase) domain 1"/>
    <property type="match status" value="1"/>
</dbReference>
<evidence type="ECO:0000256" key="3">
    <source>
        <dbReference type="ARBA" id="ARBA00022679"/>
    </source>
</evidence>
<evidence type="ECO:0000256" key="5">
    <source>
        <dbReference type="ARBA" id="ARBA00022777"/>
    </source>
</evidence>
<dbReference type="GO" id="GO:0005634">
    <property type="term" value="C:nucleus"/>
    <property type="evidence" value="ECO:0007669"/>
    <property type="project" value="TreeGrafter"/>
</dbReference>
<organism evidence="11 12">
    <name type="scientific">Tetrapisispora phaffii (strain ATCC 24235 / CBS 4417 / NBRC 1672 / NRRL Y-8282 / UCD 70-5)</name>
    <name type="common">Yeast</name>
    <name type="synonym">Fabospora phaffii</name>
    <dbReference type="NCBI Taxonomy" id="1071381"/>
    <lineage>
        <taxon>Eukaryota</taxon>
        <taxon>Fungi</taxon>
        <taxon>Dikarya</taxon>
        <taxon>Ascomycota</taxon>
        <taxon>Saccharomycotina</taxon>
        <taxon>Saccharomycetes</taxon>
        <taxon>Saccharomycetales</taxon>
        <taxon>Saccharomycetaceae</taxon>
        <taxon>Tetrapisispora</taxon>
    </lineage>
</organism>
<evidence type="ECO:0000313" key="11">
    <source>
        <dbReference type="EMBL" id="CCE63545.1"/>
    </source>
</evidence>
<evidence type="ECO:0000256" key="7">
    <source>
        <dbReference type="ARBA" id="ARBA00047899"/>
    </source>
</evidence>
<evidence type="ECO:0000256" key="6">
    <source>
        <dbReference type="ARBA" id="ARBA00022840"/>
    </source>
</evidence>
<feature type="compositionally biased region" description="Polar residues" evidence="9">
    <location>
        <begin position="99"/>
        <end position="108"/>
    </location>
</feature>
<dbReference type="RefSeq" id="XP_003685979.1">
    <property type="nucleotide sequence ID" value="XM_003685931.1"/>
</dbReference>
<dbReference type="InterPro" id="IPR024604">
    <property type="entry name" value="GSG2_C"/>
</dbReference>
<dbReference type="OrthoDB" id="5327538at2759"/>
<dbReference type="GeneID" id="11535434"/>
<keyword evidence="2" id="KW-0723">Serine/threonine-protein kinase</keyword>
<keyword evidence="12" id="KW-1185">Reference proteome</keyword>
<dbReference type="KEGG" id="tpf:TPHA_0F00580"/>
<dbReference type="HOGENOM" id="CLU_022568_0_0_1"/>
<comment type="catalytic activity">
    <reaction evidence="8">
        <text>L-seryl-[protein] + ATP = O-phospho-L-seryl-[protein] + ADP + H(+)</text>
        <dbReference type="Rhea" id="RHEA:17989"/>
        <dbReference type="Rhea" id="RHEA-COMP:9863"/>
        <dbReference type="Rhea" id="RHEA-COMP:11604"/>
        <dbReference type="ChEBI" id="CHEBI:15378"/>
        <dbReference type="ChEBI" id="CHEBI:29999"/>
        <dbReference type="ChEBI" id="CHEBI:30616"/>
        <dbReference type="ChEBI" id="CHEBI:83421"/>
        <dbReference type="ChEBI" id="CHEBI:456216"/>
        <dbReference type="EC" id="2.7.11.1"/>
    </reaction>
</comment>
<sequence>MSEQTVINLSPRKNFIAMVISDSDSDEGLNEGHERQGLPSSQDFPVEKSDVVMNFDSRGKKDGKEKSKDKKRWSFMSTYSSSSSLSKKRKSTLSSNNSIDNNGPQKSTPLKMKSISPQKSNSPNKRTSMSTLHTNYMDNDQNRSLFKRSSTSSSLKQLIGKFNFADENHENRLKHSPSFNIKAHASERSVKTSLDNNKRKPLAPLASNVVQGGARDNTKFKKPNDKSLLSLTTTSTNVSIDSKKNWKFWKKNSQLSRSTSSQSVAVNQQQREYSNVAPTLKKKSSLSSLFSSSSTTYSNVRGSEGAQINDYNLRKKSSTSNLSIKHLKHKTSQSSLQNFKVRRKTNTTASIDREASISGNIKISLPTPDTESRNKIDTKLNNSNSLMSIKSHISSIPVSTADYKSIVLNRLLEHCDFKYIINDDELNDLEGSIYTIPKDKDNITDYISRFIDPRTSESIISKQLSLDSEDNGFYSPEISLHELICLRLCQNSMGLPFLLQAYLYRKTEQQSDKLYLMLFMKDSGEPLHSINISDWEQVASIFWQCTTILYVNEIKLSFEHRNLILQNILIDRVGNITLCDFKGSRLTSKFDTQVLFTRLDHPLFYQGGRNGQYEIYEMMRTILPVPNSWSSFEPRINLLWLYYLITELLKKGYANNLPPSKILNNLIKLSEVLNPHATENITTSINSTGDLLKLKELF</sequence>
<evidence type="ECO:0000256" key="2">
    <source>
        <dbReference type="ARBA" id="ARBA00022527"/>
    </source>
</evidence>
<dbReference type="AlphaFoldDB" id="G8BUW3"/>
<feature type="compositionally biased region" description="Polar residues" evidence="9">
    <location>
        <begin position="115"/>
        <end position="139"/>
    </location>
</feature>
<dbReference type="OMA" id="NQCENDQ"/>
<dbReference type="EMBL" id="HE612861">
    <property type="protein sequence ID" value="CCE63545.1"/>
    <property type="molecule type" value="Genomic_DNA"/>
</dbReference>
<dbReference type="eggNOG" id="KOG2464">
    <property type="taxonomic scope" value="Eukaryota"/>
</dbReference>
<dbReference type="GO" id="GO:0072354">
    <property type="term" value="F:histone H3T3 kinase activity"/>
    <property type="evidence" value="ECO:0007669"/>
    <property type="project" value="TreeGrafter"/>
</dbReference>
<feature type="region of interest" description="Disordered" evidence="9">
    <location>
        <begin position="185"/>
        <end position="204"/>
    </location>
</feature>
<accession>G8BUW3</accession>
<dbReference type="PANTHER" id="PTHR24419">
    <property type="entry name" value="INTERLEUKIN-1 RECEPTOR-ASSOCIATED KINASE"/>
    <property type="match status" value="1"/>
</dbReference>
<comment type="catalytic activity">
    <reaction evidence="7">
        <text>L-threonyl-[protein] + ATP = O-phospho-L-threonyl-[protein] + ADP + H(+)</text>
        <dbReference type="Rhea" id="RHEA:46608"/>
        <dbReference type="Rhea" id="RHEA-COMP:11060"/>
        <dbReference type="Rhea" id="RHEA-COMP:11605"/>
        <dbReference type="ChEBI" id="CHEBI:15378"/>
        <dbReference type="ChEBI" id="CHEBI:30013"/>
        <dbReference type="ChEBI" id="CHEBI:30616"/>
        <dbReference type="ChEBI" id="CHEBI:61977"/>
        <dbReference type="ChEBI" id="CHEBI:456216"/>
        <dbReference type="EC" id="2.7.11.1"/>
    </reaction>
</comment>
<feature type="domain" description="Serine/threonine-protein kinase haspin C-terminal" evidence="10">
    <location>
        <begin position="602"/>
        <end position="693"/>
    </location>
</feature>
<dbReference type="PANTHER" id="PTHR24419:SF18">
    <property type="entry name" value="SERINE_THREONINE-PROTEIN KINASE HASPIN"/>
    <property type="match status" value="1"/>
</dbReference>
<evidence type="ECO:0000256" key="4">
    <source>
        <dbReference type="ARBA" id="ARBA00022741"/>
    </source>
</evidence>
<reference evidence="11 12" key="1">
    <citation type="journal article" date="2011" name="Proc. Natl. Acad. Sci. U.S.A.">
        <title>Evolutionary erosion of yeast sex chromosomes by mating-type switching accidents.</title>
        <authorList>
            <person name="Gordon J.L."/>
            <person name="Armisen D."/>
            <person name="Proux-Wera E."/>
            <person name="Oheigeartaigh S.S."/>
            <person name="Byrne K.P."/>
            <person name="Wolfe K.H."/>
        </authorList>
    </citation>
    <scope>NUCLEOTIDE SEQUENCE [LARGE SCALE GENOMIC DNA]</scope>
    <source>
        <strain evidence="12">ATCC 24235 / CBS 4417 / NBRC 1672 / NRRL Y-8282 / UCD 70-5</strain>
    </source>
</reference>
<dbReference type="SUPFAM" id="SSF56112">
    <property type="entry name" value="Protein kinase-like (PK-like)"/>
    <property type="match status" value="1"/>
</dbReference>
<keyword evidence="3" id="KW-0808">Transferase</keyword>
<dbReference type="GO" id="GO:0005524">
    <property type="term" value="F:ATP binding"/>
    <property type="evidence" value="ECO:0007669"/>
    <property type="project" value="UniProtKB-KW"/>
</dbReference>
<evidence type="ECO:0000256" key="9">
    <source>
        <dbReference type="SAM" id="MobiDB-lite"/>
    </source>
</evidence>
<keyword evidence="4" id="KW-0547">Nucleotide-binding</keyword>
<dbReference type="GO" id="GO:0000278">
    <property type="term" value="P:mitotic cell cycle"/>
    <property type="evidence" value="ECO:0007669"/>
    <property type="project" value="TreeGrafter"/>
</dbReference>
<dbReference type="GO" id="GO:0035556">
    <property type="term" value="P:intracellular signal transduction"/>
    <property type="evidence" value="ECO:0007669"/>
    <property type="project" value="TreeGrafter"/>
</dbReference>
<evidence type="ECO:0000256" key="8">
    <source>
        <dbReference type="ARBA" id="ARBA00048679"/>
    </source>
</evidence>
<gene>
    <name evidence="11" type="primary">TPHA0F00580</name>
    <name evidence="11" type="ordered locus">TPHA_0F00580</name>
</gene>
<name>G8BUW3_TETPH</name>
<keyword evidence="5" id="KW-0418">Kinase</keyword>
<feature type="region of interest" description="Disordered" evidence="9">
    <location>
        <begin position="24"/>
        <end position="140"/>
    </location>
</feature>
<keyword evidence="6" id="KW-0067">ATP-binding</keyword>
<dbReference type="STRING" id="1071381.G8BUW3"/>
<dbReference type="InterPro" id="IPR011009">
    <property type="entry name" value="Kinase-like_dom_sf"/>
</dbReference>
<evidence type="ECO:0000259" key="10">
    <source>
        <dbReference type="SMART" id="SM01331"/>
    </source>
</evidence>